<keyword evidence="3" id="KW-1185">Reference proteome</keyword>
<dbReference type="GO" id="GO:0016787">
    <property type="term" value="F:hydrolase activity"/>
    <property type="evidence" value="ECO:0007669"/>
    <property type="project" value="InterPro"/>
</dbReference>
<gene>
    <name evidence="2" type="ORF">TCE0_034r10927</name>
</gene>
<dbReference type="PANTHER" id="PTHR45033:SF1">
    <property type="entry name" value="OXIDOREDUCTASE (EUROFUNG)"/>
    <property type="match status" value="1"/>
</dbReference>
<dbReference type="InterPro" id="IPR013149">
    <property type="entry name" value="ADH-like_C"/>
</dbReference>
<dbReference type="SMART" id="SM00829">
    <property type="entry name" value="PKS_ER"/>
    <property type="match status" value="1"/>
</dbReference>
<name>A0A6V8HLI2_TALPI</name>
<evidence type="ECO:0000259" key="1">
    <source>
        <dbReference type="SMART" id="SM00829"/>
    </source>
</evidence>
<organism evidence="2 3">
    <name type="scientific">Talaromyces pinophilus</name>
    <name type="common">Penicillium pinophilum</name>
    <dbReference type="NCBI Taxonomy" id="128442"/>
    <lineage>
        <taxon>Eukaryota</taxon>
        <taxon>Fungi</taxon>
        <taxon>Dikarya</taxon>
        <taxon>Ascomycota</taxon>
        <taxon>Pezizomycotina</taxon>
        <taxon>Eurotiomycetes</taxon>
        <taxon>Eurotiomycetidae</taxon>
        <taxon>Eurotiales</taxon>
        <taxon>Trichocomaceae</taxon>
        <taxon>Talaromyces</taxon>
        <taxon>Talaromyces sect. Talaromyces</taxon>
    </lineage>
</organism>
<dbReference type="SUPFAM" id="SSF50129">
    <property type="entry name" value="GroES-like"/>
    <property type="match status" value="1"/>
</dbReference>
<dbReference type="InterPro" id="IPR002925">
    <property type="entry name" value="Dienelactn_hydro"/>
</dbReference>
<dbReference type="CDD" id="cd08276">
    <property type="entry name" value="MDR7"/>
    <property type="match status" value="1"/>
</dbReference>
<dbReference type="GO" id="GO:0016491">
    <property type="term" value="F:oxidoreductase activity"/>
    <property type="evidence" value="ECO:0007669"/>
    <property type="project" value="InterPro"/>
</dbReference>
<dbReference type="InterPro" id="IPR011032">
    <property type="entry name" value="GroES-like_sf"/>
</dbReference>
<dbReference type="InterPro" id="IPR029058">
    <property type="entry name" value="AB_hydrolase_fold"/>
</dbReference>
<evidence type="ECO:0000313" key="3">
    <source>
        <dbReference type="Proteomes" id="UP000053095"/>
    </source>
</evidence>
<feature type="domain" description="Enoyl reductase (ER)" evidence="1">
    <location>
        <begin position="13"/>
        <end position="352"/>
    </location>
</feature>
<dbReference type="Pfam" id="PF00107">
    <property type="entry name" value="ADH_zinc_N"/>
    <property type="match status" value="1"/>
</dbReference>
<dbReference type="Pfam" id="PF08240">
    <property type="entry name" value="ADH_N"/>
    <property type="match status" value="1"/>
</dbReference>
<reference evidence="3" key="1">
    <citation type="journal article" date="2015" name="Genome Announc.">
        <title>Draft genome sequence of Talaromyces cellulolyticus strain Y-94, a source of lignocellulosic biomass-degrading enzymes.</title>
        <authorList>
            <person name="Fujii T."/>
            <person name="Koike H."/>
            <person name="Sawayama S."/>
            <person name="Yano S."/>
            <person name="Inoue H."/>
        </authorList>
    </citation>
    <scope>NUCLEOTIDE SEQUENCE [LARGE SCALE GENOMIC DNA]</scope>
    <source>
        <strain evidence="3">Y-94</strain>
    </source>
</reference>
<dbReference type="EMBL" id="DF933830">
    <property type="protein sequence ID" value="GAM39404.1"/>
    <property type="molecule type" value="Genomic_DNA"/>
</dbReference>
<evidence type="ECO:0000313" key="2">
    <source>
        <dbReference type="EMBL" id="GAM39404.1"/>
    </source>
</evidence>
<accession>A0A6V8HLI2</accession>
<proteinExistence type="predicted"/>
<dbReference type="InterPro" id="IPR013154">
    <property type="entry name" value="ADH-like_N"/>
</dbReference>
<dbReference type="Gene3D" id="3.90.180.10">
    <property type="entry name" value="Medium-chain alcohol dehydrogenases, catalytic domain"/>
    <property type="match status" value="1"/>
</dbReference>
<dbReference type="PANTHER" id="PTHR45033">
    <property type="match status" value="1"/>
</dbReference>
<dbReference type="SUPFAM" id="SSF51735">
    <property type="entry name" value="NAD(P)-binding Rossmann-fold domains"/>
    <property type="match status" value="1"/>
</dbReference>
<sequence>MAEFEQWVTAQDGLDKLRLIKASLPKPGPNEVLVKVHSVALNYRDIEVAKGEYTHHNYTGIPTDLVPCSDMCGTIVDVGEGVNRDQVGLKKGDRVISTFNQAHLTGQITGKELATGLGLPLPGVLAEYRVFPTYGLVNVPDYLTNDQAALFPIAGLTAWMSLYGLRPVKEGDYVFLQGTGGVSIAGLKIAKASGCKVIITSSDDQKLARAKQLGADYTINYRKTPDWENEVLKYTQDHGADVILEIGGSQTLRKSFDCIAWGGLIASIGYLSGKQDNEAQDLLNVNILALRRNVTLKGILNGPRDQLEELLAFSEKTGIAFEVDRVFNWRDAKAAFEGSERQDAEPTGNVITLHGLPTYIANPSAGRSAKGIIVIIPDAFGWEFINNRLLVDEYARKGDFTVFMPDFMNGNACPLWVIEPLDTAMRTESFMGFFKNLYDFIRTVYGFGPHLLKNRLSVTMPRVVSFLKKLREAEAASLPVGVAGFCWGGQHAVHLAAEPPSNSKALVDVFFTAHPSSLSFPKDIERIRKPISVAVGDKDPLMTPKQARETEAMLRKNQVEHEIVIFEGAGHGFSVRIDRTNPKQTEQAVQAEVQAVRWFTKHFENA</sequence>
<dbReference type="InterPro" id="IPR020843">
    <property type="entry name" value="ER"/>
</dbReference>
<dbReference type="SUPFAM" id="SSF53474">
    <property type="entry name" value="alpha/beta-Hydrolases"/>
    <property type="match status" value="1"/>
</dbReference>
<dbReference type="Gene3D" id="3.40.50.1820">
    <property type="entry name" value="alpha/beta hydrolase"/>
    <property type="match status" value="1"/>
</dbReference>
<dbReference type="Pfam" id="PF01738">
    <property type="entry name" value="DLH"/>
    <property type="match status" value="1"/>
</dbReference>
<dbReference type="InterPro" id="IPR036291">
    <property type="entry name" value="NAD(P)-bd_dom_sf"/>
</dbReference>
<dbReference type="InterPro" id="IPR052711">
    <property type="entry name" value="Zinc_ADH-like"/>
</dbReference>
<protein>
    <recommendedName>
        <fullName evidence="1">Enoyl reductase (ER) domain-containing protein</fullName>
    </recommendedName>
</protein>
<comment type="caution">
    <text evidence="2">The sequence shown here is derived from an EMBL/GenBank/DDBJ whole genome shotgun (WGS) entry which is preliminary data.</text>
</comment>
<dbReference type="Gene3D" id="3.40.50.720">
    <property type="entry name" value="NAD(P)-binding Rossmann-like Domain"/>
    <property type="match status" value="1"/>
</dbReference>
<dbReference type="Proteomes" id="UP000053095">
    <property type="component" value="Unassembled WGS sequence"/>
</dbReference>
<dbReference type="AlphaFoldDB" id="A0A6V8HLI2"/>